<evidence type="ECO:0000313" key="2">
    <source>
        <dbReference type="Proteomes" id="UP000712673"/>
    </source>
</evidence>
<name>A0A938B1S9_UNCTE</name>
<proteinExistence type="predicted"/>
<feature type="non-terminal residue" evidence="1">
    <location>
        <position position="1"/>
    </location>
</feature>
<gene>
    <name evidence="1" type="ORF">FJZ47_06460</name>
</gene>
<organism evidence="1 2">
    <name type="scientific">Tectimicrobiota bacterium</name>
    <dbReference type="NCBI Taxonomy" id="2528274"/>
    <lineage>
        <taxon>Bacteria</taxon>
        <taxon>Pseudomonadati</taxon>
        <taxon>Nitrospinota/Tectimicrobiota group</taxon>
        <taxon>Candidatus Tectimicrobiota</taxon>
    </lineage>
</organism>
<dbReference type="AlphaFoldDB" id="A0A938B1S9"/>
<accession>A0A938B1S9</accession>
<dbReference type="SMART" id="SM00028">
    <property type="entry name" value="TPR"/>
    <property type="match status" value="2"/>
</dbReference>
<dbReference type="Pfam" id="PF13424">
    <property type="entry name" value="TPR_12"/>
    <property type="match status" value="1"/>
</dbReference>
<dbReference type="Proteomes" id="UP000712673">
    <property type="component" value="Unassembled WGS sequence"/>
</dbReference>
<dbReference type="SUPFAM" id="SSF48452">
    <property type="entry name" value="TPR-like"/>
    <property type="match status" value="1"/>
</dbReference>
<dbReference type="EMBL" id="VGLS01000141">
    <property type="protein sequence ID" value="MBM3223426.1"/>
    <property type="molecule type" value="Genomic_DNA"/>
</dbReference>
<dbReference type="Gene3D" id="1.25.40.10">
    <property type="entry name" value="Tetratricopeptide repeat domain"/>
    <property type="match status" value="1"/>
</dbReference>
<dbReference type="InterPro" id="IPR011990">
    <property type="entry name" value="TPR-like_helical_dom_sf"/>
</dbReference>
<reference evidence="1" key="1">
    <citation type="submission" date="2019-03" db="EMBL/GenBank/DDBJ databases">
        <title>Lake Tanganyika Metagenome-Assembled Genomes (MAGs).</title>
        <authorList>
            <person name="Tran P."/>
        </authorList>
    </citation>
    <scope>NUCLEOTIDE SEQUENCE</scope>
    <source>
        <strain evidence="1">K_DeepCast_65m_m2_066</strain>
    </source>
</reference>
<protein>
    <submittedName>
        <fullName evidence="1">Tetratricopeptide repeat protein</fullName>
    </submittedName>
</protein>
<sequence>RGDEARALHQLGVVQAHANSPDVAQAEASYQHALTLAEELGMRPLQAHCHRSLGMLYAQMGQRQKARAALSAAVELYHAMDMTFWLPETEEVLAQMAAR</sequence>
<evidence type="ECO:0000313" key="1">
    <source>
        <dbReference type="EMBL" id="MBM3223426.1"/>
    </source>
</evidence>
<dbReference type="InterPro" id="IPR019734">
    <property type="entry name" value="TPR_rpt"/>
</dbReference>
<comment type="caution">
    <text evidence="1">The sequence shown here is derived from an EMBL/GenBank/DDBJ whole genome shotgun (WGS) entry which is preliminary data.</text>
</comment>